<reference evidence="1" key="1">
    <citation type="journal article" date="2021" name="Proc. Natl. Acad. Sci. U.S.A.">
        <title>A Catalog of Tens of Thousands of Viruses from Human Metagenomes Reveals Hidden Associations with Chronic Diseases.</title>
        <authorList>
            <person name="Tisza M.J."/>
            <person name="Buck C.B."/>
        </authorList>
    </citation>
    <scope>NUCLEOTIDE SEQUENCE</scope>
    <source>
        <strain evidence="1">CtwJH20</strain>
    </source>
</reference>
<proteinExistence type="predicted"/>
<evidence type="ECO:0000313" key="1">
    <source>
        <dbReference type="EMBL" id="DAF60660.1"/>
    </source>
</evidence>
<dbReference type="EMBL" id="BK032792">
    <property type="protein sequence ID" value="DAF60660.1"/>
    <property type="molecule type" value="Genomic_DNA"/>
</dbReference>
<protein>
    <submittedName>
        <fullName evidence="1">Uncharacterized protein</fullName>
    </submittedName>
</protein>
<name>A0A8S5TBG7_9CAUD</name>
<accession>A0A8S5TBG7</accession>
<sequence>MRKRSSYRPKGVIMDTVGHVLKGFTPVRDHGKATTLKIKNHQAMACMTTGVGNRDDIDILIAAMNVAEALIIVSSLGEEYLNDISAAQQAIVTMAQRGLAKDKFLFTGPELTAMNLGMEIHDAQLDACTIGQLERALEFVAREIRAKRARAIA</sequence>
<organism evidence="1">
    <name type="scientific">Podoviridae sp. ctwJH20</name>
    <dbReference type="NCBI Taxonomy" id="2827753"/>
    <lineage>
        <taxon>Viruses</taxon>
        <taxon>Duplodnaviria</taxon>
        <taxon>Heunggongvirae</taxon>
        <taxon>Uroviricota</taxon>
        <taxon>Caudoviricetes</taxon>
    </lineage>
</organism>